<sequence>MAIRDDDCCWICYNDKDHPPKSILRPSKNPEEDWVKCKCSLRAHKACIFLYVSKKLQEGNLMKFSKVLFHDNKISPGLGVMSFNLWPLRGFSQKNKYNELSTMIMTKFHLIKRDVNGKYSKAMLFGSKQELFLPSKNVNVSDFFTECPQCKAPIIYEVCQSSIGRIASSINRTCSIALKFIWGNILVSSVISSAIFTVSTTMIFWGFDILNMMAPKSTLMKIMNLENYSTLNDALNNDALSSSHVLLFSSIPLFLCSINHLIPLKEFECSLLSSIPFLLLSTVFNNTNKKHPSNWLRYITFITMGYRCFYSFVINPIHRKYFTFLQNGTSDNESDNIENGILFGYKPRSIMSKFYSFIASKINYIKNLIDHDYYFESNADPLWLRLVETIALPYLGVYFNKKYLLRSSFIKDWISKITQTPDDALFVGNICGCVCVSLMKTISRVIYSIREMTIMKNNKIYTAGSPFIMEFEAECVGARLGFVEKLDEDDLDSLYVISSMAQQFLSERYYKEWITFVTPTFKPIKESKKMLQNLLVKSYIDHNLDSMD</sequence>
<evidence type="ECO:0000256" key="4">
    <source>
        <dbReference type="ARBA" id="ARBA00023136"/>
    </source>
</evidence>
<name>A0A376B1G5_9ASCO</name>
<proteinExistence type="predicted"/>
<dbReference type="PANTHER" id="PTHR46283">
    <property type="entry name" value="E3 UBIQUITIN-PROTEIN LIGASE MARCH5"/>
    <property type="match status" value="1"/>
</dbReference>
<organism evidence="6 7">
    <name type="scientific">Saccharomycodes ludwigii</name>
    <dbReference type="NCBI Taxonomy" id="36035"/>
    <lineage>
        <taxon>Eukaryota</taxon>
        <taxon>Fungi</taxon>
        <taxon>Dikarya</taxon>
        <taxon>Ascomycota</taxon>
        <taxon>Saccharomycotina</taxon>
        <taxon>Saccharomycetes</taxon>
        <taxon>Saccharomycodales</taxon>
        <taxon>Saccharomycodaceae</taxon>
        <taxon>Saccharomycodes</taxon>
    </lineage>
</organism>
<evidence type="ECO:0000256" key="5">
    <source>
        <dbReference type="SAM" id="Phobius"/>
    </source>
</evidence>
<evidence type="ECO:0000256" key="2">
    <source>
        <dbReference type="ARBA" id="ARBA00022692"/>
    </source>
</evidence>
<evidence type="ECO:0000256" key="3">
    <source>
        <dbReference type="ARBA" id="ARBA00022989"/>
    </source>
</evidence>
<keyword evidence="3 5" id="KW-1133">Transmembrane helix</keyword>
<accession>A0A376B1G5</accession>
<keyword evidence="7" id="KW-1185">Reference proteome</keyword>
<dbReference type="EMBL" id="UFAJ01000015">
    <property type="protein sequence ID" value="SSD58459.1"/>
    <property type="molecule type" value="Genomic_DNA"/>
</dbReference>
<evidence type="ECO:0000256" key="1">
    <source>
        <dbReference type="ARBA" id="ARBA00004141"/>
    </source>
</evidence>
<feature type="transmembrane region" description="Helical" evidence="5">
    <location>
        <begin position="180"/>
        <end position="207"/>
    </location>
</feature>
<dbReference type="VEuPathDB" id="FungiDB:SCODWIG_00220"/>
<evidence type="ECO:0000313" key="6">
    <source>
        <dbReference type="EMBL" id="SSD58459.1"/>
    </source>
</evidence>
<dbReference type="AlphaFoldDB" id="A0A376B1G5"/>
<protein>
    <recommendedName>
        <fullName evidence="8">RING-CH-type domain-containing protein</fullName>
    </recommendedName>
</protein>
<dbReference type="OrthoDB" id="5817083at2759"/>
<reference evidence="7" key="1">
    <citation type="submission" date="2018-06" db="EMBL/GenBank/DDBJ databases">
        <authorList>
            <person name="Guldener U."/>
        </authorList>
    </citation>
    <scope>NUCLEOTIDE SEQUENCE [LARGE SCALE GENOMIC DNA]</scope>
    <source>
        <strain evidence="7">UTAD17</strain>
    </source>
</reference>
<gene>
    <name evidence="6" type="ORF">SCODWIG_00220</name>
</gene>
<dbReference type="GO" id="GO:0016020">
    <property type="term" value="C:membrane"/>
    <property type="evidence" value="ECO:0007669"/>
    <property type="project" value="UniProtKB-SubCell"/>
</dbReference>
<keyword evidence="4 5" id="KW-0472">Membrane</keyword>
<evidence type="ECO:0008006" key="8">
    <source>
        <dbReference type="Google" id="ProtNLM"/>
    </source>
</evidence>
<comment type="subcellular location">
    <subcellularLocation>
        <location evidence="1">Membrane</location>
        <topology evidence="1">Multi-pass membrane protein</topology>
    </subcellularLocation>
</comment>
<keyword evidence="2 5" id="KW-0812">Transmembrane</keyword>
<dbReference type="Proteomes" id="UP000262825">
    <property type="component" value="Unassembled WGS sequence"/>
</dbReference>
<evidence type="ECO:0000313" key="7">
    <source>
        <dbReference type="Proteomes" id="UP000262825"/>
    </source>
</evidence>